<keyword evidence="3" id="KW-1185">Reference proteome</keyword>
<reference evidence="2 3" key="1">
    <citation type="submission" date="2016-11" db="EMBL/GenBank/DDBJ databases">
        <authorList>
            <person name="Varghese N."/>
            <person name="Submissions S."/>
        </authorList>
    </citation>
    <scope>NUCLEOTIDE SEQUENCE [LARGE SCALE GENOMIC DNA]</scope>
    <source>
        <strain evidence="2 3">NFIX07</strain>
    </source>
</reference>
<sequence>MAEKLAPHHQVAVYTHNDTYHVQNHIVINTIDLETGKKFNNKQALRNVRAFNDEICQEQGLNIPERYTAKFRYTLAEKALIEKGQYSWKGDLRKN</sequence>
<protein>
    <submittedName>
        <fullName evidence="2">Relaxase/Mobilisation nuclease domain-containing protein</fullName>
    </submittedName>
</protein>
<dbReference type="Proteomes" id="UP000182665">
    <property type="component" value="Unassembled WGS sequence"/>
</dbReference>
<dbReference type="InterPro" id="IPR005094">
    <property type="entry name" value="Endonuclease_MobA/VirD2"/>
</dbReference>
<evidence type="ECO:0000259" key="1">
    <source>
        <dbReference type="Pfam" id="PF03432"/>
    </source>
</evidence>
<gene>
    <name evidence="2" type="ORF">SAMN03097721_02460</name>
</gene>
<dbReference type="Pfam" id="PF03432">
    <property type="entry name" value="Relaxase"/>
    <property type="match status" value="1"/>
</dbReference>
<evidence type="ECO:0000313" key="3">
    <source>
        <dbReference type="Proteomes" id="UP000182665"/>
    </source>
</evidence>
<name>A0ABY1H9V3_9STAP</name>
<accession>A0ABY1H9V3</accession>
<feature type="domain" description="MobA/VirD2-like nuclease" evidence="1">
    <location>
        <begin position="2"/>
        <end position="61"/>
    </location>
</feature>
<evidence type="ECO:0000313" key="2">
    <source>
        <dbReference type="EMBL" id="SFZ78861.1"/>
    </source>
</evidence>
<comment type="caution">
    <text evidence="2">The sequence shown here is derived from an EMBL/GenBank/DDBJ whole genome shotgun (WGS) entry which is preliminary data.</text>
</comment>
<proteinExistence type="predicted"/>
<dbReference type="EMBL" id="FPKT01000011">
    <property type="protein sequence ID" value="SFZ78861.1"/>
    <property type="molecule type" value="Genomic_DNA"/>
</dbReference>
<organism evidence="2 3">
    <name type="scientific">Staphylococcus pasteuri</name>
    <dbReference type="NCBI Taxonomy" id="45972"/>
    <lineage>
        <taxon>Bacteria</taxon>
        <taxon>Bacillati</taxon>
        <taxon>Bacillota</taxon>
        <taxon>Bacilli</taxon>
        <taxon>Bacillales</taxon>
        <taxon>Staphylococcaceae</taxon>
        <taxon>Staphylococcus</taxon>
    </lineage>
</organism>